<gene>
    <name evidence="2" type="ORF">SCLCIDRAFT_135300</name>
</gene>
<evidence type="ECO:0000313" key="2">
    <source>
        <dbReference type="EMBL" id="KIM55142.1"/>
    </source>
</evidence>
<protein>
    <submittedName>
        <fullName evidence="2">Uncharacterized protein</fullName>
    </submittedName>
</protein>
<name>A0A0C2ZRE6_9AGAM</name>
<evidence type="ECO:0000313" key="3">
    <source>
        <dbReference type="Proteomes" id="UP000053989"/>
    </source>
</evidence>
<accession>A0A0C2ZRE6</accession>
<dbReference type="EMBL" id="KN822140">
    <property type="protein sequence ID" value="KIM55142.1"/>
    <property type="molecule type" value="Genomic_DNA"/>
</dbReference>
<feature type="compositionally biased region" description="Low complexity" evidence="1">
    <location>
        <begin position="162"/>
        <end position="186"/>
    </location>
</feature>
<keyword evidence="3" id="KW-1185">Reference proteome</keyword>
<dbReference type="AlphaFoldDB" id="A0A0C2ZRE6"/>
<proteinExistence type="predicted"/>
<dbReference type="HOGENOM" id="CLU_079696_0_0_1"/>
<reference evidence="3" key="2">
    <citation type="submission" date="2015-01" db="EMBL/GenBank/DDBJ databases">
        <title>Evolutionary Origins and Diversification of the Mycorrhizal Mutualists.</title>
        <authorList>
            <consortium name="DOE Joint Genome Institute"/>
            <consortium name="Mycorrhizal Genomics Consortium"/>
            <person name="Kohler A."/>
            <person name="Kuo A."/>
            <person name="Nagy L.G."/>
            <person name="Floudas D."/>
            <person name="Copeland A."/>
            <person name="Barry K.W."/>
            <person name="Cichocki N."/>
            <person name="Veneault-Fourrey C."/>
            <person name="LaButti K."/>
            <person name="Lindquist E.A."/>
            <person name="Lipzen A."/>
            <person name="Lundell T."/>
            <person name="Morin E."/>
            <person name="Murat C."/>
            <person name="Riley R."/>
            <person name="Ohm R."/>
            <person name="Sun H."/>
            <person name="Tunlid A."/>
            <person name="Henrissat B."/>
            <person name="Grigoriev I.V."/>
            <person name="Hibbett D.S."/>
            <person name="Martin F."/>
        </authorList>
    </citation>
    <scope>NUCLEOTIDE SEQUENCE [LARGE SCALE GENOMIC DNA]</scope>
    <source>
        <strain evidence="3">Foug A</strain>
    </source>
</reference>
<dbReference type="OrthoDB" id="2659660at2759"/>
<dbReference type="InParanoid" id="A0A0C2ZRE6"/>
<organism evidence="2 3">
    <name type="scientific">Scleroderma citrinum Foug A</name>
    <dbReference type="NCBI Taxonomy" id="1036808"/>
    <lineage>
        <taxon>Eukaryota</taxon>
        <taxon>Fungi</taxon>
        <taxon>Dikarya</taxon>
        <taxon>Basidiomycota</taxon>
        <taxon>Agaricomycotina</taxon>
        <taxon>Agaricomycetes</taxon>
        <taxon>Agaricomycetidae</taxon>
        <taxon>Boletales</taxon>
        <taxon>Sclerodermatineae</taxon>
        <taxon>Sclerodermataceae</taxon>
        <taxon>Scleroderma</taxon>
    </lineage>
</organism>
<dbReference type="Proteomes" id="UP000053989">
    <property type="component" value="Unassembled WGS sequence"/>
</dbReference>
<feature type="region of interest" description="Disordered" evidence="1">
    <location>
        <begin position="162"/>
        <end position="190"/>
    </location>
</feature>
<evidence type="ECO:0000256" key="1">
    <source>
        <dbReference type="SAM" id="MobiDB-lite"/>
    </source>
</evidence>
<reference evidence="2 3" key="1">
    <citation type="submission" date="2014-04" db="EMBL/GenBank/DDBJ databases">
        <authorList>
            <consortium name="DOE Joint Genome Institute"/>
            <person name="Kuo A."/>
            <person name="Kohler A."/>
            <person name="Nagy L.G."/>
            <person name="Floudas D."/>
            <person name="Copeland A."/>
            <person name="Barry K.W."/>
            <person name="Cichocki N."/>
            <person name="Veneault-Fourrey C."/>
            <person name="LaButti K."/>
            <person name="Lindquist E.A."/>
            <person name="Lipzen A."/>
            <person name="Lundell T."/>
            <person name="Morin E."/>
            <person name="Murat C."/>
            <person name="Sun H."/>
            <person name="Tunlid A."/>
            <person name="Henrissat B."/>
            <person name="Grigoriev I.V."/>
            <person name="Hibbett D.S."/>
            <person name="Martin F."/>
            <person name="Nordberg H.P."/>
            <person name="Cantor M.N."/>
            <person name="Hua S.X."/>
        </authorList>
    </citation>
    <scope>NUCLEOTIDE SEQUENCE [LARGE SCALE GENOMIC DNA]</scope>
    <source>
        <strain evidence="2 3">Foug A</strain>
    </source>
</reference>
<sequence length="288" mass="31464">MSNAQYCWAVIGGREPGVYWNCPHISCGCSSLPLPFTIQCVSLDEAKRVLRTLQRIVSPLQPQPSHQELLTAFNNTSVRGLLEDGAGFYAVSARMAEGSFQYLKTRHTQLFWEALTFLIVKGISDCMPPLLTAGEIGSDSPQMPSDAVSSMDELGDMLQTLSVTPSSPSLSSLSSLTHSSPHRLSTPPSTSEVNVSPLIYSHVHNLHGIISSNYYRMPTSQVEDLSQPLGPLAAQYLVLHGYGTSAITTIVQTYRLRRSDDQFTLDLARGGMAVAEARFLLVLIAQYN</sequence>